<dbReference type="KEGG" id="tab:CIG75_08190"/>
<dbReference type="RefSeq" id="WP_094236216.1">
    <property type="nucleotide sequence ID" value="NZ_CP022657.1"/>
</dbReference>
<sequence length="149" mass="16439">MSKRGRRFIADERGVTLLELVLSLAVTGLLLPVFAAWMTAMIAQWQQVSERIEVRQTNAVLLHRIGAEVREGSSFLPQRNGLVFLNKAGRLIRYQLSSGGLLLRDEEGVGATVIGSHLAECRFSTDQEGRVLTVHLGAISQSWVGRGNR</sequence>
<evidence type="ECO:0008006" key="3">
    <source>
        <dbReference type="Google" id="ProtNLM"/>
    </source>
</evidence>
<evidence type="ECO:0000313" key="1">
    <source>
        <dbReference type="EMBL" id="ASS74967.1"/>
    </source>
</evidence>
<proteinExistence type="predicted"/>
<dbReference type="Proteomes" id="UP000214688">
    <property type="component" value="Chromosome"/>
</dbReference>
<dbReference type="AlphaFoldDB" id="A0A223D0T1"/>
<protein>
    <recommendedName>
        <fullName evidence="3">Prepilin-type cleavage/methylation domain-containing protein</fullName>
    </recommendedName>
</protein>
<organism evidence="1 2">
    <name type="scientific">Tumebacillus algifaecis</name>
    <dbReference type="NCBI Taxonomy" id="1214604"/>
    <lineage>
        <taxon>Bacteria</taxon>
        <taxon>Bacillati</taxon>
        <taxon>Bacillota</taxon>
        <taxon>Bacilli</taxon>
        <taxon>Bacillales</taxon>
        <taxon>Alicyclobacillaceae</taxon>
        <taxon>Tumebacillus</taxon>
    </lineage>
</organism>
<evidence type="ECO:0000313" key="2">
    <source>
        <dbReference type="Proteomes" id="UP000214688"/>
    </source>
</evidence>
<keyword evidence="2" id="KW-1185">Reference proteome</keyword>
<accession>A0A223D0T1</accession>
<reference evidence="1 2" key="1">
    <citation type="journal article" date="2015" name="Int. J. Syst. Evol. Microbiol.">
        <title>Tumebacillus algifaecis sp. nov., isolated from decomposing algal scum.</title>
        <authorList>
            <person name="Wu Y.F."/>
            <person name="Zhang B."/>
            <person name="Xing P."/>
            <person name="Wu Q.L."/>
            <person name="Liu S.J."/>
        </authorList>
    </citation>
    <scope>NUCLEOTIDE SEQUENCE [LARGE SCALE GENOMIC DNA]</scope>
    <source>
        <strain evidence="1 2">THMBR28</strain>
    </source>
</reference>
<gene>
    <name evidence="1" type="ORF">CIG75_08190</name>
</gene>
<name>A0A223D0T1_9BACL</name>
<dbReference type="EMBL" id="CP022657">
    <property type="protein sequence ID" value="ASS74967.1"/>
    <property type="molecule type" value="Genomic_DNA"/>
</dbReference>
<dbReference type="OrthoDB" id="2381822at2"/>